<protein>
    <submittedName>
        <fullName evidence="1">Uncharacterized protein</fullName>
    </submittedName>
</protein>
<reference evidence="1 2" key="1">
    <citation type="journal article" date="2019" name="Nat. Microbiol.">
        <title>Mediterranean grassland soil C-N compound turnover is dependent on rainfall and depth, and is mediated by genomically divergent microorganisms.</title>
        <authorList>
            <person name="Diamond S."/>
            <person name="Andeer P.F."/>
            <person name="Li Z."/>
            <person name="Crits-Christoph A."/>
            <person name="Burstein D."/>
            <person name="Anantharaman K."/>
            <person name="Lane K.R."/>
            <person name="Thomas B.C."/>
            <person name="Pan C."/>
            <person name="Northen T.R."/>
            <person name="Banfield J.F."/>
        </authorList>
    </citation>
    <scope>NUCLEOTIDE SEQUENCE [LARGE SCALE GENOMIC DNA]</scope>
    <source>
        <strain evidence="1">WS_7</strain>
    </source>
</reference>
<dbReference type="AlphaFoldDB" id="A0A538TEG8"/>
<gene>
    <name evidence="1" type="ORF">E6K77_08730</name>
</gene>
<proteinExistence type="predicted"/>
<evidence type="ECO:0000313" key="2">
    <source>
        <dbReference type="Proteomes" id="UP000317366"/>
    </source>
</evidence>
<evidence type="ECO:0000313" key="1">
    <source>
        <dbReference type="EMBL" id="TMQ62001.1"/>
    </source>
</evidence>
<sequence length="67" mass="7338">MSRSLPAFVFVLALVTLSCSKSHEGRWGRGGEPGKLARLDRTTLPALRDSFNAAIDRPRILVMLSPT</sequence>
<comment type="caution">
    <text evidence="1">The sequence shown here is derived from an EMBL/GenBank/DDBJ whole genome shotgun (WGS) entry which is preliminary data.</text>
</comment>
<accession>A0A538TEG8</accession>
<dbReference type="PROSITE" id="PS51257">
    <property type="entry name" value="PROKAR_LIPOPROTEIN"/>
    <property type="match status" value="1"/>
</dbReference>
<organism evidence="1 2">
    <name type="scientific">Eiseniibacteriota bacterium</name>
    <dbReference type="NCBI Taxonomy" id="2212470"/>
    <lineage>
        <taxon>Bacteria</taxon>
        <taxon>Candidatus Eiseniibacteriota</taxon>
    </lineage>
</organism>
<name>A0A538TEG8_UNCEI</name>
<dbReference type="EMBL" id="VBOX01000087">
    <property type="protein sequence ID" value="TMQ62001.1"/>
    <property type="molecule type" value="Genomic_DNA"/>
</dbReference>
<dbReference type="Proteomes" id="UP000317366">
    <property type="component" value="Unassembled WGS sequence"/>
</dbReference>